<evidence type="ECO:0000256" key="1">
    <source>
        <dbReference type="PROSITE-ProRule" id="PRU00042"/>
    </source>
</evidence>
<feature type="compositionally biased region" description="Polar residues" evidence="2">
    <location>
        <begin position="1"/>
        <end position="12"/>
    </location>
</feature>
<feature type="region of interest" description="Disordered" evidence="2">
    <location>
        <begin position="613"/>
        <end position="650"/>
    </location>
</feature>
<evidence type="ECO:0000313" key="4">
    <source>
        <dbReference type="EMBL" id="KZM21268.1"/>
    </source>
</evidence>
<dbReference type="InterPro" id="IPR013087">
    <property type="entry name" value="Znf_C2H2_type"/>
</dbReference>
<sequence length="678" mass="75169">MDQVMAASNSQAELDRSTTSDDHLPDDRELAAAALSGDEDLLTGDQELGPGRRFGCPHCSKTYTTKKSLTRHLSSANSACAKQHRAQAQPSQNSTKRKASTSPKASPEEMHQDKRKVSAPQSATDHGMGRVYDPLGGQAYVPPMVKKKAVSSWVQGQAKNGTDEADRSSATPTQVHTQICSPMLSQATSAQLHHNSQQYDQFVEPSLVFDRTLPTPANAFPSQHARSNAVRNYDHTLSSQPHPQAYQTPRYHSTDFPHVSTMPDFGSRPSLTSGEPGQLDHLLRQMQVTRQQNEAHQFNMAMRYSARDGTTIPPLFGTSGPLNFSNGHQTTLNHAVLNTPLFQAATPVDLNKKDSVLTLRIHSNTHDVNGQPIFSLLRIRRDQAFGPCLDAYCATRGKEYGVHWMFIYRHPAATHQNPEQEKQITLTWDLTPNDVRDADFPDANMQDLDTIYVMQAKPFTSDETNRVLDEGGAVQSPGPQVSYEIVDITAGETTVFQNPHVSHQWYRAVEQDSTRLHATHSTMKSTIIKAQHEIFAKNKMITQQNHVISQLSSLSAQLRKRMQLPPPLPSSTAQAPSSHVVRQRPNPHHHQPAQRNSTLDSTAFVAKCEAVRDQHDQAAPRREPLQFPRSSDEFAGSGYSHRGDGDAEYNAHAPYQGRVYDAAEKVVGESGVEEMDQE</sequence>
<keyword evidence="5" id="KW-1185">Reference proteome</keyword>
<feature type="compositionally biased region" description="Basic and acidic residues" evidence="2">
    <location>
        <begin position="13"/>
        <end position="30"/>
    </location>
</feature>
<feature type="region of interest" description="Disordered" evidence="2">
    <location>
        <begin position="563"/>
        <end position="599"/>
    </location>
</feature>
<dbReference type="AlphaFoldDB" id="A0A163AMA3"/>
<proteinExistence type="predicted"/>
<keyword evidence="1" id="KW-0862">Zinc</keyword>
<evidence type="ECO:0000313" key="5">
    <source>
        <dbReference type="Proteomes" id="UP000076837"/>
    </source>
</evidence>
<feature type="compositionally biased region" description="Basic residues" evidence="2">
    <location>
        <begin position="581"/>
        <end position="592"/>
    </location>
</feature>
<accession>A0A163AMA3</accession>
<keyword evidence="1" id="KW-0863">Zinc-finger</keyword>
<protein>
    <recommendedName>
        <fullName evidence="3">C2H2-type domain-containing protein</fullName>
    </recommendedName>
</protein>
<dbReference type="EMBL" id="JYNV01000252">
    <property type="protein sequence ID" value="KZM21268.1"/>
    <property type="molecule type" value="Genomic_DNA"/>
</dbReference>
<feature type="region of interest" description="Disordered" evidence="2">
    <location>
        <begin position="1"/>
        <end position="61"/>
    </location>
</feature>
<feature type="region of interest" description="Disordered" evidence="2">
    <location>
        <begin position="74"/>
        <end position="135"/>
    </location>
</feature>
<name>A0A163AMA3_DIDRA</name>
<comment type="caution">
    <text evidence="4">The sequence shown here is derived from an EMBL/GenBank/DDBJ whole genome shotgun (WGS) entry which is preliminary data.</text>
</comment>
<feature type="compositionally biased region" description="Basic and acidic residues" evidence="2">
    <location>
        <begin position="106"/>
        <end position="116"/>
    </location>
</feature>
<feature type="domain" description="C2H2-type" evidence="3">
    <location>
        <begin position="54"/>
        <end position="89"/>
    </location>
</feature>
<feature type="compositionally biased region" description="Polar residues" evidence="2">
    <location>
        <begin position="74"/>
        <end position="104"/>
    </location>
</feature>
<keyword evidence="1" id="KW-0479">Metal-binding</keyword>
<dbReference type="Proteomes" id="UP000076837">
    <property type="component" value="Unassembled WGS sequence"/>
</dbReference>
<feature type="compositionally biased region" description="Basic and acidic residues" evidence="2">
    <location>
        <begin position="613"/>
        <end position="624"/>
    </location>
</feature>
<dbReference type="GO" id="GO:0008270">
    <property type="term" value="F:zinc ion binding"/>
    <property type="evidence" value="ECO:0007669"/>
    <property type="project" value="UniProtKB-KW"/>
</dbReference>
<organism evidence="4 5">
    <name type="scientific">Didymella rabiei</name>
    <name type="common">Chickpea ascochyta blight fungus</name>
    <name type="synonym">Mycosphaerella rabiei</name>
    <dbReference type="NCBI Taxonomy" id="5454"/>
    <lineage>
        <taxon>Eukaryota</taxon>
        <taxon>Fungi</taxon>
        <taxon>Dikarya</taxon>
        <taxon>Ascomycota</taxon>
        <taxon>Pezizomycotina</taxon>
        <taxon>Dothideomycetes</taxon>
        <taxon>Pleosporomycetidae</taxon>
        <taxon>Pleosporales</taxon>
        <taxon>Pleosporineae</taxon>
        <taxon>Didymellaceae</taxon>
        <taxon>Ascochyta</taxon>
    </lineage>
</organism>
<evidence type="ECO:0000256" key="2">
    <source>
        <dbReference type="SAM" id="MobiDB-lite"/>
    </source>
</evidence>
<dbReference type="PROSITE" id="PS50157">
    <property type="entry name" value="ZINC_FINGER_C2H2_2"/>
    <property type="match status" value="1"/>
</dbReference>
<gene>
    <name evidence="4" type="ORF">ST47_g7553</name>
</gene>
<dbReference type="Gene3D" id="3.30.160.60">
    <property type="entry name" value="Classic Zinc Finger"/>
    <property type="match status" value="1"/>
</dbReference>
<feature type="region of interest" description="Disordered" evidence="2">
    <location>
        <begin position="155"/>
        <end position="176"/>
    </location>
</feature>
<evidence type="ECO:0000259" key="3">
    <source>
        <dbReference type="PROSITE" id="PS50157"/>
    </source>
</evidence>
<reference evidence="4 5" key="1">
    <citation type="journal article" date="2016" name="Sci. Rep.">
        <title>Draft genome sequencing and secretome analysis of fungal phytopathogen Ascochyta rabiei provides insight into the necrotrophic effector repertoire.</title>
        <authorList>
            <person name="Verma S."/>
            <person name="Gazara R.K."/>
            <person name="Nizam S."/>
            <person name="Parween S."/>
            <person name="Chattopadhyay D."/>
            <person name="Verma P.K."/>
        </authorList>
    </citation>
    <scope>NUCLEOTIDE SEQUENCE [LARGE SCALE GENOMIC DNA]</scope>
    <source>
        <strain evidence="4 5">ArDII</strain>
    </source>
</reference>